<protein>
    <submittedName>
        <fullName evidence="1">TraB/GumN family protein</fullName>
    </submittedName>
</protein>
<evidence type="ECO:0000313" key="1">
    <source>
        <dbReference type="EMBL" id="OXY83809.1"/>
    </source>
</evidence>
<reference evidence="1 2" key="1">
    <citation type="submission" date="2017-08" db="EMBL/GenBank/DDBJ databases">
        <title>A Genome Sequence of Oceanimonas doudoroffii ATCC 27123T.</title>
        <authorList>
            <person name="Brennan M.A."/>
            <person name="Maclea K.S."/>
            <person name="Mcclelland W.D."/>
            <person name="Trachtenberg A.M."/>
        </authorList>
    </citation>
    <scope>NUCLEOTIDE SEQUENCE [LARGE SCALE GENOMIC DNA]</scope>
    <source>
        <strain evidence="1 2">ATCC 27123</strain>
    </source>
</reference>
<proteinExistence type="predicted"/>
<dbReference type="EMBL" id="NBIM01000001">
    <property type="protein sequence ID" value="OXY83809.1"/>
    <property type="molecule type" value="Genomic_DNA"/>
</dbReference>
<dbReference type="Pfam" id="PF01963">
    <property type="entry name" value="TraB_PrgY_gumN"/>
    <property type="match status" value="1"/>
</dbReference>
<organism evidence="1 2">
    <name type="scientific">Oceanimonas doudoroffii</name>
    <dbReference type="NCBI Taxonomy" id="84158"/>
    <lineage>
        <taxon>Bacteria</taxon>
        <taxon>Pseudomonadati</taxon>
        <taxon>Pseudomonadota</taxon>
        <taxon>Gammaproteobacteria</taxon>
        <taxon>Aeromonadales</taxon>
        <taxon>Aeromonadaceae</taxon>
        <taxon>Oceanimonas</taxon>
    </lineage>
</organism>
<gene>
    <name evidence="1" type="ORF">B6S08_07340</name>
</gene>
<accession>A0A233RK92</accession>
<dbReference type="Proteomes" id="UP000242757">
    <property type="component" value="Unassembled WGS sequence"/>
</dbReference>
<dbReference type="OrthoDB" id="357294at2"/>
<comment type="caution">
    <text evidence="1">The sequence shown here is derived from an EMBL/GenBank/DDBJ whole genome shotgun (WGS) entry which is preliminary data.</text>
</comment>
<dbReference type="PANTHER" id="PTHR40590:SF1">
    <property type="entry name" value="CYTOPLASMIC PROTEIN"/>
    <property type="match status" value="1"/>
</dbReference>
<evidence type="ECO:0000313" key="2">
    <source>
        <dbReference type="Proteomes" id="UP000242757"/>
    </source>
</evidence>
<dbReference type="AlphaFoldDB" id="A0A233RK92"/>
<dbReference type="PANTHER" id="PTHR40590">
    <property type="entry name" value="CYTOPLASMIC PROTEIN-RELATED"/>
    <property type="match status" value="1"/>
</dbReference>
<dbReference type="CDD" id="cd14789">
    <property type="entry name" value="Tiki"/>
    <property type="match status" value="1"/>
</dbReference>
<dbReference type="InterPro" id="IPR002816">
    <property type="entry name" value="TraB/PrgY/GumN_fam"/>
</dbReference>
<dbReference type="InterPro" id="IPR047111">
    <property type="entry name" value="YbaP-like"/>
</dbReference>
<dbReference type="RefSeq" id="WP_094200579.1">
    <property type="nucleotide sequence ID" value="NZ_NBIM01000001.1"/>
</dbReference>
<sequence length="279" mass="31480">MKFFIPLLLWLWCGQLLAAPALWQATRGEQQLWLFGSIHIADERLATLPPSLLQALEDSELLLLEVDPLKVDTADIAYLLQPGSDWPARLGQDLTSRLEQAVTQHGQPHLRRLPPWFAALQLSQLRAAELGFHSRQGVDMRLRLRARQQGLPVAGLESPALAMGLLASLQERGLEQDFVAHSLNELEQMQGHLDRLLKTWLSGDEQALLALLQEQQSPALTAFIEDELLIRRNHLWLERLEQLAPSRALMVVGALHLYGERGLISMLRQAGYTLTRVEE</sequence>
<keyword evidence="2" id="KW-1185">Reference proteome</keyword>
<name>A0A233RK92_9GAMM</name>